<dbReference type="SUPFAM" id="SSF49899">
    <property type="entry name" value="Concanavalin A-like lectins/glucanases"/>
    <property type="match status" value="1"/>
</dbReference>
<dbReference type="Pfam" id="PF13385">
    <property type="entry name" value="Laminin_G_3"/>
    <property type="match status" value="2"/>
</dbReference>
<dbReference type="EMBL" id="JZWV01000578">
    <property type="protein sequence ID" value="KJY30263.1"/>
    <property type="molecule type" value="Genomic_DNA"/>
</dbReference>
<sequence>FVTSAATVPVDRWTHVAAAYEQSWALKFANGVYAEAPHASDLDIGRDLTLEVFLRTDSLSKAQGVLSKGRIDDGRGRKVPYQLGITTSGKLVFSFEDRDGKRVVHTSDKAVTAGTFHRIAVVRKLGDSREEKKSSRTTEMTVGGALTPVVMDVIESVAVRRWTEVSFHIDGEEAGTTRYDDAPDLSHPGPLEIGRARRGSTVESFSGEISEVRIWNVPRAAKDLGVDIPSAPQAPGAGAGPDEPGSVEAGVRPKGLVAHWRFEENEGNAAKDDSESHTARLHGAKWTKNPDPKGSRFRLYVDGRA</sequence>
<dbReference type="InterPro" id="IPR013320">
    <property type="entry name" value="ConA-like_dom_sf"/>
</dbReference>
<dbReference type="Gene3D" id="2.60.120.200">
    <property type="match status" value="1"/>
</dbReference>
<evidence type="ECO:0000256" key="1">
    <source>
        <dbReference type="SAM" id="MobiDB-lite"/>
    </source>
</evidence>
<protein>
    <recommendedName>
        <fullName evidence="4">LamG-like jellyroll fold domain-containing protein</fullName>
    </recommendedName>
</protein>
<gene>
    <name evidence="2" type="ORF">VR44_20865</name>
</gene>
<organism evidence="2 3">
    <name type="scientific">Streptomyces katrae</name>
    <dbReference type="NCBI Taxonomy" id="68223"/>
    <lineage>
        <taxon>Bacteria</taxon>
        <taxon>Bacillati</taxon>
        <taxon>Actinomycetota</taxon>
        <taxon>Actinomycetes</taxon>
        <taxon>Kitasatosporales</taxon>
        <taxon>Streptomycetaceae</taxon>
        <taxon>Streptomyces</taxon>
    </lineage>
</organism>
<feature type="compositionally biased region" description="Basic and acidic residues" evidence="1">
    <location>
        <begin position="260"/>
        <end position="278"/>
    </location>
</feature>
<accession>A0A0F4J925</accession>
<dbReference type="RefSeq" id="WP_045949074.1">
    <property type="nucleotide sequence ID" value="NZ_JZWV01000578.1"/>
</dbReference>
<evidence type="ECO:0000313" key="2">
    <source>
        <dbReference type="EMBL" id="KJY30263.1"/>
    </source>
</evidence>
<feature type="non-terminal residue" evidence="2">
    <location>
        <position position="305"/>
    </location>
</feature>
<feature type="region of interest" description="Disordered" evidence="1">
    <location>
        <begin position="174"/>
        <end position="199"/>
    </location>
</feature>
<evidence type="ECO:0008006" key="4">
    <source>
        <dbReference type="Google" id="ProtNLM"/>
    </source>
</evidence>
<keyword evidence="3" id="KW-1185">Reference proteome</keyword>
<feature type="compositionally biased region" description="Low complexity" evidence="1">
    <location>
        <begin position="231"/>
        <end position="244"/>
    </location>
</feature>
<feature type="region of interest" description="Disordered" evidence="1">
    <location>
        <begin position="226"/>
        <end position="305"/>
    </location>
</feature>
<feature type="non-terminal residue" evidence="2">
    <location>
        <position position="1"/>
    </location>
</feature>
<proteinExistence type="predicted"/>
<name>A0A0F4J925_9ACTN</name>
<dbReference type="Proteomes" id="UP000033551">
    <property type="component" value="Unassembled WGS sequence"/>
</dbReference>
<dbReference type="AlphaFoldDB" id="A0A0F4J925"/>
<reference evidence="2 3" key="1">
    <citation type="submission" date="2015-02" db="EMBL/GenBank/DDBJ databases">
        <authorList>
            <person name="Ju K.-S."/>
            <person name="Doroghazi J.R."/>
            <person name="Metcalf W."/>
        </authorList>
    </citation>
    <scope>NUCLEOTIDE SEQUENCE [LARGE SCALE GENOMIC DNA]</scope>
    <source>
        <strain evidence="2 3">NRRL ISP-5550</strain>
    </source>
</reference>
<feature type="compositionally biased region" description="Basic and acidic residues" evidence="1">
    <location>
        <begin position="288"/>
        <end position="305"/>
    </location>
</feature>
<evidence type="ECO:0000313" key="3">
    <source>
        <dbReference type="Proteomes" id="UP000033551"/>
    </source>
</evidence>
<comment type="caution">
    <text evidence="2">The sequence shown here is derived from an EMBL/GenBank/DDBJ whole genome shotgun (WGS) entry which is preliminary data.</text>
</comment>